<keyword evidence="3" id="KW-1185">Reference proteome</keyword>
<reference evidence="2 3" key="1">
    <citation type="journal article" date="2018" name="Mol. Biol. Evol.">
        <title>Broad Genomic Sampling Reveals a Smut Pathogenic Ancestry of the Fungal Clade Ustilaginomycotina.</title>
        <authorList>
            <person name="Kijpornyongpan T."/>
            <person name="Mondo S.J."/>
            <person name="Barry K."/>
            <person name="Sandor L."/>
            <person name="Lee J."/>
            <person name="Lipzen A."/>
            <person name="Pangilinan J."/>
            <person name="LaButti K."/>
            <person name="Hainaut M."/>
            <person name="Henrissat B."/>
            <person name="Grigoriev I.V."/>
            <person name="Spatafora J.W."/>
            <person name="Aime M.C."/>
        </authorList>
    </citation>
    <scope>NUCLEOTIDE SEQUENCE [LARGE SCALE GENOMIC DNA]</scope>
    <source>
        <strain evidence="2 3">MCA 4718</strain>
    </source>
</reference>
<accession>A0A316U614</accession>
<organism evidence="2 3">
    <name type="scientific">Pseudomicrostroma glucosiphilum</name>
    <dbReference type="NCBI Taxonomy" id="1684307"/>
    <lineage>
        <taxon>Eukaryota</taxon>
        <taxon>Fungi</taxon>
        <taxon>Dikarya</taxon>
        <taxon>Basidiomycota</taxon>
        <taxon>Ustilaginomycotina</taxon>
        <taxon>Exobasidiomycetes</taxon>
        <taxon>Microstromatales</taxon>
        <taxon>Microstromatales incertae sedis</taxon>
        <taxon>Pseudomicrostroma</taxon>
    </lineage>
</organism>
<proteinExistence type="predicted"/>
<name>A0A316U614_9BASI</name>
<feature type="compositionally biased region" description="Acidic residues" evidence="1">
    <location>
        <begin position="74"/>
        <end position="83"/>
    </location>
</feature>
<dbReference type="Proteomes" id="UP000245942">
    <property type="component" value="Unassembled WGS sequence"/>
</dbReference>
<sequence>MSDFDDSDASSSYAGRTNHRRRIRSASIDSDDLGPSLADELGSGDEATGMSHSNSARDLDEVGVVGNSLQDELSGLDDRDEEQTGPSLGDELDFSSSGDGAATPLAPAQQGASLIEEQDDTARLAQRQAAYEATYASLVDSIQSTDAYLAALQATTSGDDTRVMEDLGRQAVLTLQESAQERAFQARELQDLVKSLDRDDGDALLAALAEIVTSDDKASLSFSRDGSSTGFASNGRSSSPDGMSPPSPVGFTQTMRHGSSRSEESSSSRYSALPPPGPSRKAPLPEHFAHLQVVTSSLVSSLQNLNEQTQVNQATFRESTKVLRKLRQQVIEASREMEVSENSQLWIESRTQAEEEEQKAAQSRASSGTVPLVHLTRGSGSGQAWCKGQTEEYERYLSHAALKAQQLLGADTGKAIAT</sequence>
<evidence type="ECO:0000256" key="1">
    <source>
        <dbReference type="SAM" id="MobiDB-lite"/>
    </source>
</evidence>
<dbReference type="GeneID" id="37014336"/>
<dbReference type="AlphaFoldDB" id="A0A316U614"/>
<evidence type="ECO:0000313" key="2">
    <source>
        <dbReference type="EMBL" id="PWN20274.1"/>
    </source>
</evidence>
<feature type="region of interest" description="Disordered" evidence="1">
    <location>
        <begin position="219"/>
        <end position="284"/>
    </location>
</feature>
<dbReference type="RefSeq" id="XP_025347434.1">
    <property type="nucleotide sequence ID" value="XM_025492602.1"/>
</dbReference>
<gene>
    <name evidence="2" type="ORF">BCV69DRAFT_283150</name>
</gene>
<protein>
    <submittedName>
        <fullName evidence="2">Uncharacterized protein</fullName>
    </submittedName>
</protein>
<evidence type="ECO:0000313" key="3">
    <source>
        <dbReference type="Proteomes" id="UP000245942"/>
    </source>
</evidence>
<feature type="compositionally biased region" description="Polar residues" evidence="1">
    <location>
        <begin position="220"/>
        <end position="236"/>
    </location>
</feature>
<dbReference type="EMBL" id="KZ819328">
    <property type="protein sequence ID" value="PWN20274.1"/>
    <property type="molecule type" value="Genomic_DNA"/>
</dbReference>
<feature type="region of interest" description="Disordered" evidence="1">
    <location>
        <begin position="1"/>
        <end position="120"/>
    </location>
</feature>